<feature type="transmembrane region" description="Helical" evidence="6">
    <location>
        <begin position="103"/>
        <end position="125"/>
    </location>
</feature>
<keyword evidence="4 6" id="KW-1133">Transmembrane helix</keyword>
<dbReference type="Proteomes" id="UP000195807">
    <property type="component" value="Chromosome"/>
</dbReference>
<evidence type="ECO:0000256" key="4">
    <source>
        <dbReference type="ARBA" id="ARBA00022989"/>
    </source>
</evidence>
<feature type="transmembrane region" description="Helical" evidence="6">
    <location>
        <begin position="241"/>
        <end position="263"/>
    </location>
</feature>
<feature type="transmembrane region" description="Helical" evidence="6">
    <location>
        <begin position="320"/>
        <end position="343"/>
    </location>
</feature>
<dbReference type="Pfam" id="PF00209">
    <property type="entry name" value="SNF"/>
    <property type="match status" value="2"/>
</dbReference>
<dbReference type="InterPro" id="IPR000175">
    <property type="entry name" value="Na/ntran_symport"/>
</dbReference>
<protein>
    <submittedName>
        <fullName evidence="7">Sodium-dependent transporter</fullName>
    </submittedName>
</protein>
<evidence type="ECO:0000256" key="2">
    <source>
        <dbReference type="ARBA" id="ARBA00022448"/>
    </source>
</evidence>
<dbReference type="InterPro" id="IPR047218">
    <property type="entry name" value="YocR/YhdH-like"/>
</dbReference>
<evidence type="ECO:0000313" key="7">
    <source>
        <dbReference type="EMBL" id="ARU15537.1"/>
    </source>
</evidence>
<name>A0A1Z1FA20_9SPHN</name>
<organism evidence="7 8">
    <name type="scientific">Croceicoccus marinus</name>
    <dbReference type="NCBI Taxonomy" id="450378"/>
    <lineage>
        <taxon>Bacteria</taxon>
        <taxon>Pseudomonadati</taxon>
        <taxon>Pseudomonadota</taxon>
        <taxon>Alphaproteobacteria</taxon>
        <taxon>Sphingomonadales</taxon>
        <taxon>Erythrobacteraceae</taxon>
        <taxon>Croceicoccus</taxon>
    </lineage>
</organism>
<sequence>MAGATGQAGEQGWSSRTAFLLAAIGAAVGLGNIWRFPTLAGENGGGAFVLVYIACVFLIGLPLVLSEVMIGRTGREDAAGSIARVAERSGVSTKWSVFGGIEILAAFLILSFYSVVAGWAIYYVFVMIGDVASSIGSGAPFGPAFQGEAQDVITGRMGTLFGSLGTMIGMHTIFMVVTVLIVANGVHDGIEKAAGTLMPAFFVLLVAITIYGAFTGEFAQAVKFLFTPDFSQLTPTAVNEALGQALFSLSLGSAALITYGAYVGDDVKLAPTAGMIAAADTGVAILSGLMIFPIVFAVGLDPAAGPVLVFQSLPVAFSQMPAGSLIGLAFFVLIFFAALTSSISLLEGPVAWVIDRFGLKRLHAALVVGGGAYLIGLLCAMGYNVLSDVRPLWFWDIFASNDILDTIDGVTGKIMLPLAALGVSLFIGWRADRRLVAAETGLSAGMLTLYRFVMAWLAPLAVFLILLFGLFPGLLGSA</sequence>
<dbReference type="STRING" id="450378.GCA_001661675_00856"/>
<keyword evidence="5 6" id="KW-0472">Membrane</keyword>
<feature type="transmembrane region" description="Helical" evidence="6">
    <location>
        <begin position="414"/>
        <end position="431"/>
    </location>
</feature>
<feature type="transmembrane region" description="Helical" evidence="6">
    <location>
        <begin position="17"/>
        <end position="34"/>
    </location>
</feature>
<proteinExistence type="predicted"/>
<keyword evidence="8" id="KW-1185">Reference proteome</keyword>
<feature type="transmembrane region" description="Helical" evidence="6">
    <location>
        <begin position="46"/>
        <end position="65"/>
    </location>
</feature>
<feature type="transmembrane region" description="Helical" evidence="6">
    <location>
        <begin position="452"/>
        <end position="475"/>
    </location>
</feature>
<feature type="transmembrane region" description="Helical" evidence="6">
    <location>
        <begin position="364"/>
        <end position="386"/>
    </location>
</feature>
<dbReference type="KEGG" id="cman:A9D14_04270"/>
<dbReference type="NCBIfam" id="NF037979">
    <property type="entry name" value="Na_transp"/>
    <property type="match status" value="1"/>
</dbReference>
<evidence type="ECO:0000313" key="8">
    <source>
        <dbReference type="Proteomes" id="UP000195807"/>
    </source>
</evidence>
<evidence type="ECO:0000256" key="1">
    <source>
        <dbReference type="ARBA" id="ARBA00004141"/>
    </source>
</evidence>
<feature type="transmembrane region" description="Helical" evidence="6">
    <location>
        <begin position="275"/>
        <end position="300"/>
    </location>
</feature>
<dbReference type="PANTHER" id="PTHR42948">
    <property type="entry name" value="TRANSPORTER"/>
    <property type="match status" value="1"/>
</dbReference>
<dbReference type="InterPro" id="IPR037272">
    <property type="entry name" value="SNS_sf"/>
</dbReference>
<evidence type="ECO:0000256" key="5">
    <source>
        <dbReference type="ARBA" id="ARBA00023136"/>
    </source>
</evidence>
<dbReference type="PRINTS" id="PR00176">
    <property type="entry name" value="NANEUSMPORT"/>
</dbReference>
<dbReference type="PROSITE" id="PS50267">
    <property type="entry name" value="NA_NEUROTRAN_SYMP_3"/>
    <property type="match status" value="1"/>
</dbReference>
<feature type="transmembrane region" description="Helical" evidence="6">
    <location>
        <begin position="194"/>
        <end position="214"/>
    </location>
</feature>
<dbReference type="SUPFAM" id="SSF161070">
    <property type="entry name" value="SNF-like"/>
    <property type="match status" value="1"/>
</dbReference>
<dbReference type="OrthoDB" id="9762833at2"/>
<comment type="subcellular location">
    <subcellularLocation>
        <location evidence="1">Membrane</location>
        <topology evidence="1">Multi-pass membrane protein</topology>
    </subcellularLocation>
</comment>
<dbReference type="RefSeq" id="WP_066843214.1">
    <property type="nucleotide sequence ID" value="NZ_CP019602.1"/>
</dbReference>
<reference evidence="7 8" key="1">
    <citation type="submission" date="2017-01" db="EMBL/GenBank/DDBJ databases">
        <title>Complete genome sequence of esterase-producing bacterium Croceicoccus marinus E4A9.</title>
        <authorList>
            <person name="Wu Y.-H."/>
            <person name="Cheng H."/>
            <person name="Xu L."/>
            <person name="Huo Y.-Y."/>
            <person name="Wang C.-S."/>
            <person name="Xu X.-W."/>
        </authorList>
    </citation>
    <scope>NUCLEOTIDE SEQUENCE [LARGE SCALE GENOMIC DNA]</scope>
    <source>
        <strain evidence="7 8">E4A9</strain>
    </source>
</reference>
<dbReference type="AlphaFoldDB" id="A0A1Z1FA20"/>
<accession>A0A1Z1FA20</accession>
<dbReference type="GO" id="GO:0016020">
    <property type="term" value="C:membrane"/>
    <property type="evidence" value="ECO:0007669"/>
    <property type="project" value="UniProtKB-SubCell"/>
</dbReference>
<keyword evidence="2" id="KW-0813">Transport</keyword>
<feature type="transmembrane region" description="Helical" evidence="6">
    <location>
        <begin position="160"/>
        <end position="182"/>
    </location>
</feature>
<evidence type="ECO:0000256" key="3">
    <source>
        <dbReference type="ARBA" id="ARBA00022692"/>
    </source>
</evidence>
<dbReference type="CDD" id="cd10336">
    <property type="entry name" value="SLC6sbd_Tyt1-Like"/>
    <property type="match status" value="1"/>
</dbReference>
<evidence type="ECO:0000256" key="6">
    <source>
        <dbReference type="SAM" id="Phobius"/>
    </source>
</evidence>
<dbReference type="PANTHER" id="PTHR42948:SF1">
    <property type="entry name" value="TRANSPORTER"/>
    <property type="match status" value="1"/>
</dbReference>
<keyword evidence="3 6" id="KW-0812">Transmembrane</keyword>
<dbReference type="EMBL" id="CP019602">
    <property type="protein sequence ID" value="ARU15537.1"/>
    <property type="molecule type" value="Genomic_DNA"/>
</dbReference>
<gene>
    <name evidence="7" type="ORF">A9D14_04270</name>
</gene>